<evidence type="ECO:0000313" key="6">
    <source>
        <dbReference type="Proteomes" id="UP000249794"/>
    </source>
</evidence>
<organism evidence="5 6">
    <name type="scientific">Phormidesmis priestleyi</name>
    <dbReference type="NCBI Taxonomy" id="268141"/>
    <lineage>
        <taxon>Bacteria</taxon>
        <taxon>Bacillati</taxon>
        <taxon>Cyanobacteriota</taxon>
        <taxon>Cyanophyceae</taxon>
        <taxon>Leptolyngbyales</taxon>
        <taxon>Leptolyngbyaceae</taxon>
        <taxon>Phormidesmis</taxon>
    </lineage>
</organism>
<name>A0A2W4WT05_9CYAN</name>
<evidence type="ECO:0000256" key="1">
    <source>
        <dbReference type="PIRSR" id="PIRSR601310-1"/>
    </source>
</evidence>
<evidence type="ECO:0000313" key="5">
    <source>
        <dbReference type="EMBL" id="PZO48343.1"/>
    </source>
</evidence>
<reference evidence="6" key="1">
    <citation type="submission" date="2018-04" db="EMBL/GenBank/DDBJ databases">
        <authorList>
            <person name="Cornet L."/>
        </authorList>
    </citation>
    <scope>NUCLEOTIDE SEQUENCE [LARGE SCALE GENOMIC DNA]</scope>
</reference>
<dbReference type="FunFam" id="3.30.428.10:FF:000005">
    <property type="entry name" value="Histidine triad nucleotide-binding protein 1"/>
    <property type="match status" value="1"/>
</dbReference>
<evidence type="ECO:0000259" key="4">
    <source>
        <dbReference type="PROSITE" id="PS51084"/>
    </source>
</evidence>
<sequence>MPADSPEDTLFSKIIRREIPADIVYEDDLCLAFRDITPQAPTHILLIPKKPIPQLGEAAAGDKALLGHLLYTISEIARQEKLDDGYRVVINTGKNGGQTVFHLHLHLLGDRALGWPPG</sequence>
<dbReference type="CDD" id="cd01276">
    <property type="entry name" value="PKCI_related"/>
    <property type="match status" value="1"/>
</dbReference>
<proteinExistence type="predicted"/>
<dbReference type="InterPro" id="IPR001310">
    <property type="entry name" value="Histidine_triad_HIT"/>
</dbReference>
<dbReference type="PANTHER" id="PTHR23089">
    <property type="entry name" value="HISTIDINE TRIAD HIT PROTEIN"/>
    <property type="match status" value="1"/>
</dbReference>
<dbReference type="PROSITE" id="PS00892">
    <property type="entry name" value="HIT_1"/>
    <property type="match status" value="1"/>
</dbReference>
<evidence type="ECO:0000256" key="3">
    <source>
        <dbReference type="PROSITE-ProRule" id="PRU00464"/>
    </source>
</evidence>
<feature type="short sequence motif" description="Histidine triad motif" evidence="2 3">
    <location>
        <begin position="102"/>
        <end position="106"/>
    </location>
</feature>
<dbReference type="GO" id="GO:0003824">
    <property type="term" value="F:catalytic activity"/>
    <property type="evidence" value="ECO:0007669"/>
    <property type="project" value="InterPro"/>
</dbReference>
<dbReference type="PRINTS" id="PR00332">
    <property type="entry name" value="HISTRIAD"/>
</dbReference>
<dbReference type="Proteomes" id="UP000249794">
    <property type="component" value="Unassembled WGS sequence"/>
</dbReference>
<dbReference type="PROSITE" id="PS51084">
    <property type="entry name" value="HIT_2"/>
    <property type="match status" value="1"/>
</dbReference>
<gene>
    <name evidence="5" type="ORF">DCF15_18015</name>
</gene>
<reference evidence="5 6" key="2">
    <citation type="submission" date="2018-06" db="EMBL/GenBank/DDBJ databases">
        <title>Metagenomic assembly of (sub)arctic Cyanobacteria and their associated microbiome from non-axenic cultures.</title>
        <authorList>
            <person name="Baurain D."/>
        </authorList>
    </citation>
    <scope>NUCLEOTIDE SEQUENCE [LARGE SCALE GENOMIC DNA]</scope>
    <source>
        <strain evidence="5">ULC027bin1</strain>
    </source>
</reference>
<dbReference type="AlphaFoldDB" id="A0A2W4WT05"/>
<dbReference type="InterPro" id="IPR011146">
    <property type="entry name" value="HIT-like"/>
</dbReference>
<dbReference type="SUPFAM" id="SSF54197">
    <property type="entry name" value="HIT-like"/>
    <property type="match status" value="1"/>
</dbReference>
<evidence type="ECO:0000256" key="2">
    <source>
        <dbReference type="PIRSR" id="PIRSR601310-3"/>
    </source>
</evidence>
<comment type="caution">
    <text evidence="5">The sequence shown here is derived from an EMBL/GenBank/DDBJ whole genome shotgun (WGS) entry which is preliminary data.</text>
</comment>
<dbReference type="Pfam" id="PF01230">
    <property type="entry name" value="HIT"/>
    <property type="match status" value="1"/>
</dbReference>
<dbReference type="EMBL" id="QBMP01000241">
    <property type="protein sequence ID" value="PZO48343.1"/>
    <property type="molecule type" value="Genomic_DNA"/>
</dbReference>
<dbReference type="Gene3D" id="3.30.428.10">
    <property type="entry name" value="HIT-like"/>
    <property type="match status" value="1"/>
</dbReference>
<feature type="active site" description="Tele-AMP-histidine intermediate" evidence="1">
    <location>
        <position position="104"/>
    </location>
</feature>
<dbReference type="InterPro" id="IPR019808">
    <property type="entry name" value="Histidine_triad_CS"/>
</dbReference>
<protein>
    <submittedName>
        <fullName evidence="5">Histidine triad nucleotide-binding protein</fullName>
    </submittedName>
</protein>
<dbReference type="InterPro" id="IPR036265">
    <property type="entry name" value="HIT-like_sf"/>
</dbReference>
<accession>A0A2W4WT05</accession>
<feature type="domain" description="HIT" evidence="4">
    <location>
        <begin position="10"/>
        <end position="118"/>
    </location>
</feature>